<evidence type="ECO:0000256" key="2">
    <source>
        <dbReference type="ARBA" id="ARBA00022679"/>
    </source>
</evidence>
<keyword evidence="1" id="KW-0328">Glycosyltransferase</keyword>
<dbReference type="KEGG" id="nsn:EXE58_10545"/>
<sequence length="365" mass="39771">MKRKDRGTIHLVYPFYPHYRAEVFHALRDAGVVDRFTFGDSSPPLDPIPLGDAAALDAVVLKNHWRGNLHLRQAGLLRGIRRSRAEWAVFLGGANSAAYWVAAIYARLLGRKVAFWTIGWHRPESGLKRRVRLTFYRLAHVLLLYADHGKRLGVAHGYPEGRMFVIGNSVGGGPVDLPNRAHGRVVFGAVARLNERKRFDLLIRAVAELARRGTVAEVWLAGEGEVSEDLETLAAELGVVLRMPGPIYADSELASFYEGLTATVVPDAAGLTVIQSLRFGVPVVTHGDLDAQMPEAAAVRPGGTGLHFAQGDAASLADALEQTVDWRSEVGDGVIASNCHEELLARWTAESTRDRVVEALGLGRG</sequence>
<evidence type="ECO:0000259" key="4">
    <source>
        <dbReference type="Pfam" id="PF00534"/>
    </source>
</evidence>
<feature type="domain" description="Glycosyl transferase family 1" evidence="4">
    <location>
        <begin position="182"/>
        <end position="323"/>
    </location>
</feature>
<keyword evidence="3" id="KW-0472">Membrane</keyword>
<dbReference type="EMBL" id="CP038436">
    <property type="protein sequence ID" value="QBX55854.1"/>
    <property type="molecule type" value="Genomic_DNA"/>
</dbReference>
<proteinExistence type="predicted"/>
<keyword evidence="2 5" id="KW-0808">Transferase</keyword>
<reference evidence="5 6" key="1">
    <citation type="submission" date="2019-03" db="EMBL/GenBank/DDBJ databases">
        <title>Three New Species of Nocardioides, Nocardioides euryhalodurans sp. nov., Nocardioides seonyuensis sp. nov. and Nocardioides eburneoflavus sp. nov. Iolated from Soil.</title>
        <authorList>
            <person name="Roh S.G."/>
            <person name="Lee C."/>
            <person name="Kim M.-K."/>
            <person name="Kim S.B."/>
        </authorList>
    </citation>
    <scope>NUCLEOTIDE SEQUENCE [LARGE SCALE GENOMIC DNA]</scope>
    <source>
        <strain evidence="5 6">MMS17-SY207-3</strain>
    </source>
</reference>
<evidence type="ECO:0000313" key="6">
    <source>
        <dbReference type="Proteomes" id="UP000294853"/>
    </source>
</evidence>
<evidence type="ECO:0000256" key="1">
    <source>
        <dbReference type="ARBA" id="ARBA00022676"/>
    </source>
</evidence>
<keyword evidence="3" id="KW-0812">Transmembrane</keyword>
<gene>
    <name evidence="5" type="ORF">EXE58_10545</name>
</gene>
<dbReference type="SUPFAM" id="SSF53756">
    <property type="entry name" value="UDP-Glycosyltransferase/glycogen phosphorylase"/>
    <property type="match status" value="1"/>
</dbReference>
<keyword evidence="6" id="KW-1185">Reference proteome</keyword>
<dbReference type="RefSeq" id="WP_135267845.1">
    <property type="nucleotide sequence ID" value="NZ_CP038436.1"/>
</dbReference>
<dbReference type="PANTHER" id="PTHR12526">
    <property type="entry name" value="GLYCOSYLTRANSFERASE"/>
    <property type="match status" value="1"/>
</dbReference>
<accession>A0A4P7IF09</accession>
<evidence type="ECO:0000256" key="3">
    <source>
        <dbReference type="SAM" id="Phobius"/>
    </source>
</evidence>
<dbReference type="OrthoDB" id="3646807at2"/>
<dbReference type="PANTHER" id="PTHR12526:SF510">
    <property type="entry name" value="D-INOSITOL 3-PHOSPHATE GLYCOSYLTRANSFERASE"/>
    <property type="match status" value="1"/>
</dbReference>
<dbReference type="Pfam" id="PF00534">
    <property type="entry name" value="Glycos_transf_1"/>
    <property type="match status" value="1"/>
</dbReference>
<feature type="transmembrane region" description="Helical" evidence="3">
    <location>
        <begin position="87"/>
        <end position="106"/>
    </location>
</feature>
<keyword evidence="3" id="KW-1133">Transmembrane helix</keyword>
<dbReference type="Gene3D" id="3.40.50.2000">
    <property type="entry name" value="Glycogen Phosphorylase B"/>
    <property type="match status" value="1"/>
</dbReference>
<evidence type="ECO:0000313" key="5">
    <source>
        <dbReference type="EMBL" id="QBX55854.1"/>
    </source>
</evidence>
<dbReference type="InterPro" id="IPR001296">
    <property type="entry name" value="Glyco_trans_1"/>
</dbReference>
<name>A0A4P7IF09_9ACTN</name>
<dbReference type="Proteomes" id="UP000294853">
    <property type="component" value="Chromosome"/>
</dbReference>
<dbReference type="AlphaFoldDB" id="A0A4P7IF09"/>
<dbReference type="GO" id="GO:0016757">
    <property type="term" value="F:glycosyltransferase activity"/>
    <property type="evidence" value="ECO:0007669"/>
    <property type="project" value="UniProtKB-KW"/>
</dbReference>
<protein>
    <submittedName>
        <fullName evidence="5">Glycosyltransferase</fullName>
    </submittedName>
</protein>
<organism evidence="5 6">
    <name type="scientific">Nocardioides seonyuensis</name>
    <dbReference type="NCBI Taxonomy" id="2518371"/>
    <lineage>
        <taxon>Bacteria</taxon>
        <taxon>Bacillati</taxon>
        <taxon>Actinomycetota</taxon>
        <taxon>Actinomycetes</taxon>
        <taxon>Propionibacteriales</taxon>
        <taxon>Nocardioidaceae</taxon>
        <taxon>Nocardioides</taxon>
    </lineage>
</organism>